<evidence type="ECO:0000313" key="3">
    <source>
        <dbReference type="EMBL" id="QLG50417.1"/>
    </source>
</evidence>
<dbReference type="InterPro" id="IPR002933">
    <property type="entry name" value="Peptidase_M20"/>
</dbReference>
<dbReference type="InterPro" id="IPR011650">
    <property type="entry name" value="Peptidase_M20_dimer"/>
</dbReference>
<gene>
    <name evidence="3" type="ORF">HYG82_16970</name>
</gene>
<dbReference type="PIRSF" id="PIRSF005962">
    <property type="entry name" value="Pept_M20D_amidohydro"/>
    <property type="match status" value="1"/>
</dbReference>
<feature type="binding site" evidence="1">
    <location>
        <position position="396"/>
    </location>
    <ligand>
        <name>Mn(2+)</name>
        <dbReference type="ChEBI" id="CHEBI:29035"/>
        <label>2</label>
    </ligand>
</feature>
<dbReference type="KEGG" id="haly:HYG82_16970"/>
<dbReference type="RefSeq" id="WP_179262897.1">
    <property type="nucleotide sequence ID" value="NZ_CP058601.1"/>
</dbReference>
<dbReference type="AlphaFoldDB" id="A0A7D5KSK7"/>
<dbReference type="GO" id="GO:0071713">
    <property type="term" value="F:para-aminobenzoyl-glutamate hydrolase activity"/>
    <property type="evidence" value="ECO:0007669"/>
    <property type="project" value="TreeGrafter"/>
</dbReference>
<reference evidence="3 4" key="1">
    <citation type="submission" date="2020-07" db="EMBL/GenBank/DDBJ databases">
        <authorList>
            <person name="Cui H."/>
        </authorList>
    </citation>
    <scope>NUCLEOTIDE SEQUENCE [LARGE SCALE GENOMIC DNA]</scope>
    <source>
        <strain evidence="3 4">YPL8</strain>
    </source>
</reference>
<dbReference type="NCBIfam" id="TIGR01891">
    <property type="entry name" value="amidohydrolases"/>
    <property type="match status" value="1"/>
</dbReference>
<dbReference type="Gene3D" id="3.40.630.10">
    <property type="entry name" value="Zn peptidases"/>
    <property type="match status" value="2"/>
</dbReference>
<accession>A0A7D5KSK7</accession>
<sequence>MTADDLISLRRDLHRKPEPAWREFYTTARIVDELESRLGDDLDGLYVGQDAIAGDHRMAVPVDVELTHWYEQARSAGVDEAVLEHLDGGYTGAVAVLERGDGPTVGLRVDIDGLPQAESTDPTHVPAAEGFRSEHEGAMHACGHDAHATIGVGVLERIAESDFTGTLKVFFQPAEEVVGGGKSMAESDHVRDVDALLAVHIGLDHPTGEVVAGIDGFLAVAHLEATFTGESAHAGGHPEQGRNAVQAMATGVQNLYGIPRHNDGKTRVNAGVVEGGSAANVIPDEARIVAEVRGETTELMEYVKRRAEQVLRSAAEMHDCEVDIETGAEAPSATSDGALVSVVADVAGSTPGVERVVERDELGGSEDATFLMRAVQQNGGTACYVGVGTDHPGGHHTATFDVDERSIGHGIDVLAGVVERLALDGTGSD</sequence>
<protein>
    <submittedName>
        <fullName evidence="3">Amidohydrolase</fullName>
    </submittedName>
</protein>
<dbReference type="Pfam" id="PF07687">
    <property type="entry name" value="M20_dimer"/>
    <property type="match status" value="1"/>
</dbReference>
<feature type="binding site" evidence="1">
    <location>
        <position position="200"/>
    </location>
    <ligand>
        <name>Mn(2+)</name>
        <dbReference type="ChEBI" id="CHEBI:29035"/>
        <label>2</label>
    </ligand>
</feature>
<dbReference type="SUPFAM" id="SSF53187">
    <property type="entry name" value="Zn-dependent exopeptidases"/>
    <property type="match status" value="1"/>
</dbReference>
<dbReference type="GO" id="GO:0046872">
    <property type="term" value="F:metal ion binding"/>
    <property type="evidence" value="ECO:0007669"/>
    <property type="project" value="UniProtKB-KW"/>
</dbReference>
<evidence type="ECO:0000313" key="4">
    <source>
        <dbReference type="Proteomes" id="UP000509241"/>
    </source>
</evidence>
<dbReference type="InterPro" id="IPR017439">
    <property type="entry name" value="Amidohydrolase"/>
</dbReference>
<dbReference type="InterPro" id="IPR052030">
    <property type="entry name" value="Peptidase_M20/M20A_hydrolases"/>
</dbReference>
<feature type="binding site" evidence="1">
    <location>
        <position position="144"/>
    </location>
    <ligand>
        <name>Mn(2+)</name>
        <dbReference type="ChEBI" id="CHEBI:29035"/>
        <label>2</label>
    </ligand>
</feature>
<comment type="cofactor">
    <cofactor evidence="1">
        <name>Mn(2+)</name>
        <dbReference type="ChEBI" id="CHEBI:29035"/>
    </cofactor>
    <text evidence="1">The Mn(2+) ion enhances activity.</text>
</comment>
<dbReference type="GO" id="GO:0016805">
    <property type="term" value="F:dipeptidase activity"/>
    <property type="evidence" value="ECO:0007669"/>
    <property type="project" value="TreeGrafter"/>
</dbReference>
<evidence type="ECO:0000259" key="2">
    <source>
        <dbReference type="Pfam" id="PF07687"/>
    </source>
</evidence>
<dbReference type="Pfam" id="PF01546">
    <property type="entry name" value="Peptidase_M20"/>
    <property type="match status" value="1"/>
</dbReference>
<dbReference type="PANTHER" id="PTHR30575:SF3">
    <property type="entry name" value="PEPTIDASE M20 DIMERISATION DOMAIN-CONTAINING PROTEIN"/>
    <property type="match status" value="1"/>
</dbReference>
<dbReference type="PANTHER" id="PTHR30575">
    <property type="entry name" value="PEPTIDASE M20"/>
    <property type="match status" value="1"/>
</dbReference>
<evidence type="ECO:0000256" key="1">
    <source>
        <dbReference type="PIRSR" id="PIRSR005962-1"/>
    </source>
</evidence>
<dbReference type="OrthoDB" id="247417at2157"/>
<feature type="domain" description="Peptidase M20 dimerisation" evidence="2">
    <location>
        <begin position="222"/>
        <end position="315"/>
    </location>
</feature>
<keyword evidence="4" id="KW-1185">Reference proteome</keyword>
<organism evidence="3 4">
    <name type="scientific">Natrinema halophilum</name>
    <dbReference type="NCBI Taxonomy" id="1699371"/>
    <lineage>
        <taxon>Archaea</taxon>
        <taxon>Methanobacteriati</taxon>
        <taxon>Methanobacteriota</taxon>
        <taxon>Stenosarchaea group</taxon>
        <taxon>Halobacteria</taxon>
        <taxon>Halobacteriales</taxon>
        <taxon>Natrialbaceae</taxon>
        <taxon>Natrinema</taxon>
    </lineage>
</organism>
<keyword evidence="1" id="KW-0464">Manganese</keyword>
<name>A0A7D5KSK7_9EURY</name>
<dbReference type="Proteomes" id="UP000509241">
    <property type="component" value="Chromosome"/>
</dbReference>
<dbReference type="InterPro" id="IPR036264">
    <property type="entry name" value="Bact_exopeptidase_dim_dom"/>
</dbReference>
<dbReference type="EMBL" id="CP058601">
    <property type="protein sequence ID" value="QLG50417.1"/>
    <property type="molecule type" value="Genomic_DNA"/>
</dbReference>
<keyword evidence="1" id="KW-0479">Metal-binding</keyword>
<dbReference type="GO" id="GO:0005737">
    <property type="term" value="C:cytoplasm"/>
    <property type="evidence" value="ECO:0007669"/>
    <property type="project" value="TreeGrafter"/>
</dbReference>
<feature type="binding site" evidence="1">
    <location>
        <position position="142"/>
    </location>
    <ligand>
        <name>Mn(2+)</name>
        <dbReference type="ChEBI" id="CHEBI:29035"/>
        <label>2</label>
    </ligand>
</feature>
<dbReference type="SUPFAM" id="SSF55031">
    <property type="entry name" value="Bacterial exopeptidase dimerisation domain"/>
    <property type="match status" value="1"/>
</dbReference>
<dbReference type="GeneID" id="56035019"/>
<dbReference type="GO" id="GO:0046657">
    <property type="term" value="P:folic acid catabolic process"/>
    <property type="evidence" value="ECO:0007669"/>
    <property type="project" value="TreeGrafter"/>
</dbReference>
<feature type="binding site" evidence="1">
    <location>
        <position position="176"/>
    </location>
    <ligand>
        <name>Mn(2+)</name>
        <dbReference type="ChEBI" id="CHEBI:29035"/>
        <label>2</label>
    </ligand>
</feature>
<proteinExistence type="predicted"/>